<dbReference type="OrthoDB" id="9947334at2"/>
<dbReference type="Proteomes" id="UP000183018">
    <property type="component" value="Unassembled WGS sequence"/>
</dbReference>
<gene>
    <name evidence="1" type="ORF">SAMN05216602_4022</name>
</gene>
<protein>
    <submittedName>
        <fullName evidence="1">Uncharacterized protein</fullName>
    </submittedName>
</protein>
<dbReference type="STRING" id="289370.SAMN05216602_4022"/>
<proteinExistence type="predicted"/>
<name>A0A1I3NVC5_9GAMM</name>
<sequence length="76" mass="8559">MASPTIEDLLALAKAAPRKEDPDFPGGRIWTDAASRYVDLEIYMFGDPIEMAKALIGQIHALQDQIRTMRAEQENR</sequence>
<dbReference type="RefSeq" id="WP_074888252.1">
    <property type="nucleotide sequence ID" value="NZ_FORC01000004.1"/>
</dbReference>
<accession>A0A1I3NVC5</accession>
<evidence type="ECO:0000313" key="2">
    <source>
        <dbReference type="Proteomes" id="UP000183018"/>
    </source>
</evidence>
<keyword evidence="2" id="KW-1185">Reference proteome</keyword>
<dbReference type="AlphaFoldDB" id="A0A1I3NVC5"/>
<organism evidence="1 2">
    <name type="scientific">Phytopseudomonas argentinensis</name>
    <dbReference type="NCBI Taxonomy" id="289370"/>
    <lineage>
        <taxon>Bacteria</taxon>
        <taxon>Pseudomonadati</taxon>
        <taxon>Pseudomonadota</taxon>
        <taxon>Gammaproteobacteria</taxon>
        <taxon>Pseudomonadales</taxon>
        <taxon>Pseudomonadaceae</taxon>
        <taxon>Phytopseudomonas</taxon>
    </lineage>
</organism>
<reference evidence="2" key="1">
    <citation type="submission" date="2016-10" db="EMBL/GenBank/DDBJ databases">
        <authorList>
            <person name="Varghese N."/>
            <person name="Submissions S."/>
        </authorList>
    </citation>
    <scope>NUCLEOTIDE SEQUENCE [LARGE SCALE GENOMIC DNA]</scope>
    <source>
        <strain evidence="2">LMG 22563</strain>
    </source>
</reference>
<evidence type="ECO:0000313" key="1">
    <source>
        <dbReference type="EMBL" id="SFJ12726.1"/>
    </source>
</evidence>
<dbReference type="EMBL" id="FORC01000004">
    <property type="protein sequence ID" value="SFJ12726.1"/>
    <property type="molecule type" value="Genomic_DNA"/>
</dbReference>